<feature type="domain" description="NIF system FeS cluster assembly NifU N-terminal" evidence="1">
    <location>
        <begin position="2"/>
        <end position="125"/>
    </location>
</feature>
<organism evidence="2 3">
    <name type="scientific">Paenalcaligenes hermetiae</name>
    <dbReference type="NCBI Taxonomy" id="1157987"/>
    <lineage>
        <taxon>Bacteria</taxon>
        <taxon>Pseudomonadati</taxon>
        <taxon>Pseudomonadota</taxon>
        <taxon>Betaproteobacteria</taxon>
        <taxon>Burkholderiales</taxon>
        <taxon>Alcaligenaceae</taxon>
        <taxon>Paenalcaligenes</taxon>
    </lineage>
</organism>
<dbReference type="SUPFAM" id="SSF82649">
    <property type="entry name" value="SufE/NifU"/>
    <property type="match status" value="1"/>
</dbReference>
<evidence type="ECO:0000259" key="1">
    <source>
        <dbReference type="Pfam" id="PF01592"/>
    </source>
</evidence>
<dbReference type="InterPro" id="IPR002871">
    <property type="entry name" value="NIF_FeS_clus_asmbl_NifU_N"/>
</dbReference>
<protein>
    <submittedName>
        <fullName evidence="2">Fe-S cluster assembly scaffold IscU</fullName>
    </submittedName>
</protein>
<evidence type="ECO:0000313" key="3">
    <source>
        <dbReference type="Proteomes" id="UP001500227"/>
    </source>
</evidence>
<accession>A0ABP9LTS3</accession>
<evidence type="ECO:0000313" key="2">
    <source>
        <dbReference type="EMBL" id="GAA5085183.1"/>
    </source>
</evidence>
<dbReference type="Gene3D" id="3.90.1010.10">
    <property type="match status" value="1"/>
</dbReference>
<dbReference type="CDD" id="cd06664">
    <property type="entry name" value="IscU_like"/>
    <property type="match status" value="1"/>
</dbReference>
<comment type="caution">
    <text evidence="2">The sequence shown here is derived from an EMBL/GenBank/DDBJ whole genome shotgun (WGS) entry which is preliminary data.</text>
</comment>
<reference evidence="3" key="1">
    <citation type="journal article" date="2019" name="Int. J. Syst. Evol. Microbiol.">
        <title>The Global Catalogue of Microorganisms (GCM) 10K type strain sequencing project: providing services to taxonomists for standard genome sequencing and annotation.</title>
        <authorList>
            <consortium name="The Broad Institute Genomics Platform"/>
            <consortium name="The Broad Institute Genome Sequencing Center for Infectious Disease"/>
            <person name="Wu L."/>
            <person name="Ma J."/>
        </authorList>
    </citation>
    <scope>NUCLEOTIDE SEQUENCE [LARGE SCALE GENOMIC DNA]</scope>
    <source>
        <strain evidence="3">JCM 18423</strain>
    </source>
</reference>
<dbReference type="RefSeq" id="WP_260649593.1">
    <property type="nucleotide sequence ID" value="NZ_BAABKD010000002.1"/>
</dbReference>
<name>A0ABP9LTS3_9BURK</name>
<dbReference type="Pfam" id="PF01592">
    <property type="entry name" value="NifU_N"/>
    <property type="match status" value="1"/>
</dbReference>
<sequence>MAYSNRVMARFMQPTFQGELAPQAQHRYLQAQVGSLDQGAVLQLSVLVDEQTHCIDAARFKMYGCGACIATADVLCEQLIGLNQQALGDYSAQGIAEYLALPPVKLHCTWLAEEAIQQILMAWQSASLTH</sequence>
<keyword evidence="3" id="KW-1185">Reference proteome</keyword>
<dbReference type="PANTHER" id="PTHR10093">
    <property type="entry name" value="IRON-SULFUR CLUSTER ASSEMBLY ENZYME NIFU HOMOLOG"/>
    <property type="match status" value="1"/>
</dbReference>
<gene>
    <name evidence="2" type="primary">iscU</name>
    <name evidence="2" type="ORF">GCM10023337_03590</name>
</gene>
<dbReference type="EMBL" id="BAABKD010000002">
    <property type="protein sequence ID" value="GAA5085183.1"/>
    <property type="molecule type" value="Genomic_DNA"/>
</dbReference>
<dbReference type="Proteomes" id="UP001500227">
    <property type="component" value="Unassembled WGS sequence"/>
</dbReference>
<proteinExistence type="predicted"/>